<dbReference type="EMBL" id="CVRI01000067">
    <property type="protein sequence ID" value="CRL06440.1"/>
    <property type="molecule type" value="Genomic_DNA"/>
</dbReference>
<evidence type="ECO:0000313" key="1">
    <source>
        <dbReference type="EMBL" id="CRL06440.1"/>
    </source>
</evidence>
<sequence length="71" mass="8323">MALLQSHIANSNLLQAFHSIVYIDTYVDIRHRTPQIMTHKTHGMIINYCVRSDIEWKEADEEEELTQDIVP</sequence>
<accession>A0A1J1J277</accession>
<reference evidence="1 2" key="1">
    <citation type="submission" date="2015-04" db="EMBL/GenBank/DDBJ databases">
        <authorList>
            <person name="Syromyatnikov M.Y."/>
            <person name="Popov V.N."/>
        </authorList>
    </citation>
    <scope>NUCLEOTIDE SEQUENCE [LARGE SCALE GENOMIC DNA]</scope>
</reference>
<protein>
    <submittedName>
        <fullName evidence="1">CLUMA_CG019806, isoform A</fullName>
    </submittedName>
</protein>
<name>A0A1J1J277_9DIPT</name>
<keyword evidence="2" id="KW-1185">Reference proteome</keyword>
<dbReference type="Proteomes" id="UP000183832">
    <property type="component" value="Unassembled WGS sequence"/>
</dbReference>
<evidence type="ECO:0000313" key="2">
    <source>
        <dbReference type="Proteomes" id="UP000183832"/>
    </source>
</evidence>
<organism evidence="1 2">
    <name type="scientific">Clunio marinus</name>
    <dbReference type="NCBI Taxonomy" id="568069"/>
    <lineage>
        <taxon>Eukaryota</taxon>
        <taxon>Metazoa</taxon>
        <taxon>Ecdysozoa</taxon>
        <taxon>Arthropoda</taxon>
        <taxon>Hexapoda</taxon>
        <taxon>Insecta</taxon>
        <taxon>Pterygota</taxon>
        <taxon>Neoptera</taxon>
        <taxon>Endopterygota</taxon>
        <taxon>Diptera</taxon>
        <taxon>Nematocera</taxon>
        <taxon>Chironomoidea</taxon>
        <taxon>Chironomidae</taxon>
        <taxon>Clunio</taxon>
    </lineage>
</organism>
<gene>
    <name evidence="1" type="ORF">CLUMA_CG019806</name>
</gene>
<dbReference type="AlphaFoldDB" id="A0A1J1J277"/>
<proteinExistence type="predicted"/>